<name>A0ACC2BJV9_DIPCM</name>
<protein>
    <submittedName>
        <fullName evidence="1">Uncharacterized protein</fullName>
    </submittedName>
</protein>
<dbReference type="Proteomes" id="UP001162992">
    <property type="component" value="Chromosome 15"/>
</dbReference>
<proteinExistence type="predicted"/>
<evidence type="ECO:0000313" key="2">
    <source>
        <dbReference type="Proteomes" id="UP001162992"/>
    </source>
</evidence>
<sequence>MGKVVGFEHDEEVTSPFSRAVAYANSLKRHRTEEDPAAFPSKRLHKGISAGANLTVDRFLYYEKGRWVEFPPNLAHGFSANLKAGKTAVELLVKSCVYLINFVQMVLVNSRSGYGRSIAWVDKQGKRYASSCPFEGPFLGLVLNRQNNNAVGAVKSLVAESRVKEDMQAKSSERMFFSEIRSEQEPQTLVEHDTEPESSCTGENDVECRLTKETEMHGYLGSTHSCSEAASGIWLELGSKVLCENEADGFAAVSHKIHRINKDYVPYQALKAKFLSGIAVPATKLTVQAVYRTVESGRGAEFRRQAFEMQKRITRSARGNANVRYVWFGSSKTVLQNILLHGFGQPTLMKRSSPGGVGVHFSGDDYPSLSLKYSEIDEMGLQHMLLCQVILGNMEPVQSGSDQFQPSSEDFDSGVDNLENPKCVCVWSTHMNTHIFPHYLISFKVSHQLQGISSSESKLSIASQKTISRRNQGIIEPSTAVRGCNLPYLHLAQQQEILNEKKDLCPGSPCSPLKENVPSTFHSYPAMMSFPLLFSILKKHVPAETVVAVKKLLINFKAQKVSRVQFMEDIKCIVGKELLLSSIEEMKSHVQPNIAVFYTVFPKCDYQNQANPQKAPVAGGDVPAGH</sequence>
<keyword evidence="2" id="KW-1185">Reference proteome</keyword>
<evidence type="ECO:0000313" key="1">
    <source>
        <dbReference type="EMBL" id="KAJ7530054.1"/>
    </source>
</evidence>
<gene>
    <name evidence="1" type="ORF">O6H91_15G076800</name>
</gene>
<dbReference type="EMBL" id="CM055106">
    <property type="protein sequence ID" value="KAJ7530054.1"/>
    <property type="molecule type" value="Genomic_DNA"/>
</dbReference>
<accession>A0ACC2BJV9</accession>
<organism evidence="1 2">
    <name type="scientific">Diphasiastrum complanatum</name>
    <name type="common">Issler's clubmoss</name>
    <name type="synonym">Lycopodium complanatum</name>
    <dbReference type="NCBI Taxonomy" id="34168"/>
    <lineage>
        <taxon>Eukaryota</taxon>
        <taxon>Viridiplantae</taxon>
        <taxon>Streptophyta</taxon>
        <taxon>Embryophyta</taxon>
        <taxon>Tracheophyta</taxon>
        <taxon>Lycopodiopsida</taxon>
        <taxon>Lycopodiales</taxon>
        <taxon>Lycopodiaceae</taxon>
        <taxon>Lycopodioideae</taxon>
        <taxon>Diphasiastrum</taxon>
    </lineage>
</organism>
<comment type="caution">
    <text evidence="1">The sequence shown here is derived from an EMBL/GenBank/DDBJ whole genome shotgun (WGS) entry which is preliminary data.</text>
</comment>
<reference evidence="2" key="1">
    <citation type="journal article" date="2024" name="Proc. Natl. Acad. Sci. U.S.A.">
        <title>Extraordinary preservation of gene collinearity over three hundred million years revealed in homosporous lycophytes.</title>
        <authorList>
            <person name="Li C."/>
            <person name="Wickell D."/>
            <person name="Kuo L.Y."/>
            <person name="Chen X."/>
            <person name="Nie B."/>
            <person name="Liao X."/>
            <person name="Peng D."/>
            <person name="Ji J."/>
            <person name="Jenkins J."/>
            <person name="Williams M."/>
            <person name="Shu S."/>
            <person name="Plott C."/>
            <person name="Barry K."/>
            <person name="Rajasekar S."/>
            <person name="Grimwood J."/>
            <person name="Han X."/>
            <person name="Sun S."/>
            <person name="Hou Z."/>
            <person name="He W."/>
            <person name="Dai G."/>
            <person name="Sun C."/>
            <person name="Schmutz J."/>
            <person name="Leebens-Mack J.H."/>
            <person name="Li F.W."/>
            <person name="Wang L."/>
        </authorList>
    </citation>
    <scope>NUCLEOTIDE SEQUENCE [LARGE SCALE GENOMIC DNA]</scope>
    <source>
        <strain evidence="2">cv. PW_Plant_1</strain>
    </source>
</reference>